<accession>A0ABU0U8E6</accession>
<feature type="domain" description="DUF6922" evidence="1">
    <location>
        <begin position="113"/>
        <end position="164"/>
    </location>
</feature>
<comment type="caution">
    <text evidence="2">The sequence shown here is derived from an EMBL/GenBank/DDBJ whole genome shotgun (WGS) entry which is preliminary data.</text>
</comment>
<dbReference type="InterPro" id="IPR053830">
    <property type="entry name" value="DUF6922"/>
</dbReference>
<protein>
    <submittedName>
        <fullName evidence="2">Plasmid maintenance system antidote protein VapI</fullName>
    </submittedName>
</protein>
<dbReference type="Proteomes" id="UP001244640">
    <property type="component" value="Unassembled WGS sequence"/>
</dbReference>
<proteinExistence type="predicted"/>
<reference evidence="2 3" key="1">
    <citation type="submission" date="2023-07" db="EMBL/GenBank/DDBJ databases">
        <title>Functional and genomic diversity of the sorghum phyllosphere microbiome.</title>
        <authorList>
            <person name="Shade A."/>
        </authorList>
    </citation>
    <scope>NUCLEOTIDE SEQUENCE [LARGE SCALE GENOMIC DNA]</scope>
    <source>
        <strain evidence="2 3">SORGH_AS_0892</strain>
    </source>
</reference>
<dbReference type="Gene3D" id="1.10.260.40">
    <property type="entry name" value="lambda repressor-like DNA-binding domains"/>
    <property type="match status" value="1"/>
</dbReference>
<evidence type="ECO:0000313" key="2">
    <source>
        <dbReference type="EMBL" id="MDQ1151223.1"/>
    </source>
</evidence>
<gene>
    <name evidence="2" type="ORF">QE382_003207</name>
</gene>
<evidence type="ECO:0000259" key="1">
    <source>
        <dbReference type="Pfam" id="PF21956"/>
    </source>
</evidence>
<organism evidence="2 3">
    <name type="scientific">Sphingobacterium zeae</name>
    <dbReference type="NCBI Taxonomy" id="1776859"/>
    <lineage>
        <taxon>Bacteria</taxon>
        <taxon>Pseudomonadati</taxon>
        <taxon>Bacteroidota</taxon>
        <taxon>Sphingobacteriia</taxon>
        <taxon>Sphingobacteriales</taxon>
        <taxon>Sphingobacteriaceae</taxon>
        <taxon>Sphingobacterium</taxon>
    </lineage>
</organism>
<dbReference type="EMBL" id="JAUTBA010000001">
    <property type="protein sequence ID" value="MDQ1151223.1"/>
    <property type="molecule type" value="Genomic_DNA"/>
</dbReference>
<sequence>MCSCKCVINFDYICIMEKSMERFKGIHPGLILERELKRRAIKPSPFARSIDTQRQIFNAIIKGKRGIPVPLSLKVDQALGIEEGTFALLQTFYEIKNAKINIGSINKPDLTTLRKVLFWDTDVNKIDWEKQAKAVIHRIFERGNQEEKNEILRFYGKEQVQQALSEPTTAPMLLHKH</sequence>
<name>A0ABU0U8E6_9SPHI</name>
<dbReference type="InterPro" id="IPR010982">
    <property type="entry name" value="Lambda_DNA-bd_dom_sf"/>
</dbReference>
<dbReference type="Pfam" id="PF21956">
    <property type="entry name" value="DUF6922"/>
    <property type="match status" value="1"/>
</dbReference>
<evidence type="ECO:0000313" key="3">
    <source>
        <dbReference type="Proteomes" id="UP001244640"/>
    </source>
</evidence>
<keyword evidence="3" id="KW-1185">Reference proteome</keyword>
<dbReference type="SUPFAM" id="SSF47413">
    <property type="entry name" value="lambda repressor-like DNA-binding domains"/>
    <property type="match status" value="1"/>
</dbReference>